<dbReference type="HOGENOM" id="CLU_019796_1_3_1"/>
<dbReference type="Pfam" id="PF00389">
    <property type="entry name" value="2-Hacid_dh"/>
    <property type="match status" value="1"/>
</dbReference>
<evidence type="ECO:0000256" key="1">
    <source>
        <dbReference type="ARBA" id="ARBA00005854"/>
    </source>
</evidence>
<reference evidence="7 8" key="1">
    <citation type="journal article" date="2014" name="BMC Genomics">
        <title>Comparative genome sequencing reveals chemotype-specific gene clusters in the toxigenic black mold Stachybotrys.</title>
        <authorList>
            <person name="Semeiks J."/>
            <person name="Borek D."/>
            <person name="Otwinowski Z."/>
            <person name="Grishin N.V."/>
        </authorList>
    </citation>
    <scope>NUCLEOTIDE SEQUENCE [LARGE SCALE GENOMIC DNA]</scope>
    <source>
        <strain evidence="8">CBS 109288 / IBT 7711</strain>
    </source>
</reference>
<evidence type="ECO:0000259" key="6">
    <source>
        <dbReference type="Pfam" id="PF02826"/>
    </source>
</evidence>
<evidence type="ECO:0008006" key="9">
    <source>
        <dbReference type="Google" id="ProtNLM"/>
    </source>
</evidence>
<feature type="domain" description="D-isomer specific 2-hydroxyacid dehydrogenase NAD-binding" evidence="6">
    <location>
        <begin position="115"/>
        <end position="300"/>
    </location>
</feature>
<evidence type="ECO:0000313" key="7">
    <source>
        <dbReference type="EMBL" id="KEY74759.1"/>
    </source>
</evidence>
<evidence type="ECO:0000256" key="2">
    <source>
        <dbReference type="ARBA" id="ARBA00023002"/>
    </source>
</evidence>
<dbReference type="AlphaFoldDB" id="A0A084BB30"/>
<evidence type="ECO:0000256" key="3">
    <source>
        <dbReference type="ARBA" id="ARBA00023027"/>
    </source>
</evidence>
<accession>A0A084BB30</accession>
<dbReference type="SUPFAM" id="SSF51735">
    <property type="entry name" value="NAD(P)-binding Rossmann-fold domains"/>
    <property type="match status" value="1"/>
</dbReference>
<dbReference type="Gene3D" id="3.40.50.720">
    <property type="entry name" value="NAD(P)-binding Rossmann-like Domain"/>
    <property type="match status" value="2"/>
</dbReference>
<keyword evidence="3" id="KW-0520">NAD</keyword>
<dbReference type="OrthoDB" id="298012at2759"/>
<gene>
    <name evidence="7" type="ORF">S7711_06661</name>
</gene>
<dbReference type="InterPro" id="IPR036291">
    <property type="entry name" value="NAD(P)-bd_dom_sf"/>
</dbReference>
<dbReference type="Proteomes" id="UP000028045">
    <property type="component" value="Unassembled WGS sequence"/>
</dbReference>
<evidence type="ECO:0000256" key="4">
    <source>
        <dbReference type="RuleBase" id="RU003719"/>
    </source>
</evidence>
<dbReference type="EMBL" id="KL647490">
    <property type="protein sequence ID" value="KEY74759.1"/>
    <property type="molecule type" value="Genomic_DNA"/>
</dbReference>
<dbReference type="PANTHER" id="PTHR43761">
    <property type="entry name" value="D-ISOMER SPECIFIC 2-HYDROXYACID DEHYDROGENASE FAMILY PROTEIN (AFU_ORTHOLOGUE AFUA_1G13630)"/>
    <property type="match status" value="1"/>
</dbReference>
<protein>
    <recommendedName>
        <fullName evidence="9">Glycerate dehydrogenase</fullName>
    </recommendedName>
</protein>
<organism evidence="7 8">
    <name type="scientific">Stachybotrys chartarum (strain CBS 109288 / IBT 7711)</name>
    <name type="common">Toxic black mold</name>
    <name type="synonym">Stilbospora chartarum</name>
    <dbReference type="NCBI Taxonomy" id="1280523"/>
    <lineage>
        <taxon>Eukaryota</taxon>
        <taxon>Fungi</taxon>
        <taxon>Dikarya</taxon>
        <taxon>Ascomycota</taxon>
        <taxon>Pezizomycotina</taxon>
        <taxon>Sordariomycetes</taxon>
        <taxon>Hypocreomycetidae</taxon>
        <taxon>Hypocreales</taxon>
        <taxon>Stachybotryaceae</taxon>
        <taxon>Stachybotrys</taxon>
    </lineage>
</organism>
<dbReference type="CDD" id="cd05198">
    <property type="entry name" value="formate_dh_like"/>
    <property type="match status" value="1"/>
</dbReference>
<dbReference type="Pfam" id="PF02826">
    <property type="entry name" value="2-Hacid_dh_C"/>
    <property type="match status" value="1"/>
</dbReference>
<keyword evidence="2 4" id="KW-0560">Oxidoreductase</keyword>
<dbReference type="SUPFAM" id="SSF52283">
    <property type="entry name" value="Formate/glycerate dehydrogenase catalytic domain-like"/>
    <property type="match status" value="1"/>
</dbReference>
<feature type="domain" description="D-isomer specific 2-hydroxyacid dehydrogenase catalytic" evidence="5">
    <location>
        <begin position="31"/>
        <end position="331"/>
    </location>
</feature>
<evidence type="ECO:0000259" key="5">
    <source>
        <dbReference type="Pfam" id="PF00389"/>
    </source>
</evidence>
<name>A0A084BB30_STACB</name>
<dbReference type="GO" id="GO:0051287">
    <property type="term" value="F:NAD binding"/>
    <property type="evidence" value="ECO:0007669"/>
    <property type="project" value="InterPro"/>
</dbReference>
<keyword evidence="8" id="KW-1185">Reference proteome</keyword>
<evidence type="ECO:0000313" key="8">
    <source>
        <dbReference type="Proteomes" id="UP000028045"/>
    </source>
</evidence>
<comment type="similarity">
    <text evidence="1 4">Belongs to the D-isomer specific 2-hydroxyacid dehydrogenase family.</text>
</comment>
<dbReference type="PANTHER" id="PTHR43761:SF1">
    <property type="entry name" value="D-ISOMER SPECIFIC 2-HYDROXYACID DEHYDROGENASE CATALYTIC DOMAIN-CONTAINING PROTEIN-RELATED"/>
    <property type="match status" value="1"/>
</dbReference>
<dbReference type="InterPro" id="IPR050418">
    <property type="entry name" value="D-iso_2-hydroxyacid_DH_PdxB"/>
</dbReference>
<sequence length="333" mass="35616">MDLPKHLNIVALETFYTPVPPLTVPSPHTFTLTEYDRTTLAELPKRIKDAHVLITTVITLRAELLSVEATPNLRLVAMVASGVDSIDLDACRARGIKVVNSPGCNVDAVAEHATALYFTLRRAVMPSMAALRAGEWPQKRTLMMTAYINGASPRSCARETAVIIGYGGVGKKLESILSALGMKVLVAARKGSDSVPPGRVSFDEALKIATVVILCCPRAPETLNLLSSADFASMRPDALLINVARGGVVAEDALLEALEGGSIAGAGVDVFDTEPASAETSVLLRPETQRLNLVVTPHTAWVGMETTAHYQKVLQENIEGFLKGELVPERVKA</sequence>
<proteinExistence type="inferred from homology"/>
<dbReference type="GO" id="GO:0016616">
    <property type="term" value="F:oxidoreductase activity, acting on the CH-OH group of donors, NAD or NADP as acceptor"/>
    <property type="evidence" value="ECO:0007669"/>
    <property type="project" value="InterPro"/>
</dbReference>
<dbReference type="InterPro" id="IPR006139">
    <property type="entry name" value="D-isomer_2_OHA_DH_cat_dom"/>
</dbReference>
<dbReference type="InterPro" id="IPR006140">
    <property type="entry name" value="D-isomer_DH_NAD-bd"/>
</dbReference>